<protein>
    <submittedName>
        <fullName evidence="2">Uncharacterized protein</fullName>
    </submittedName>
</protein>
<dbReference type="HOGENOM" id="CLU_011573_1_0_9"/>
<dbReference type="eggNOG" id="COG0443">
    <property type="taxonomic scope" value="Bacteria"/>
</dbReference>
<reference evidence="2 3" key="1">
    <citation type="submission" date="2011-04" db="EMBL/GenBank/DDBJ databases">
        <authorList>
            <person name="Muzny D."/>
            <person name="Qin X."/>
            <person name="Deng J."/>
            <person name="Jiang H."/>
            <person name="Liu Y."/>
            <person name="Qu J."/>
            <person name="Song X.-Z."/>
            <person name="Zhang L."/>
            <person name="Thornton R."/>
            <person name="Coyle M."/>
            <person name="Francisco L."/>
            <person name="Jackson L."/>
            <person name="Javaid M."/>
            <person name="Korchina V."/>
            <person name="Kovar C."/>
            <person name="Mata R."/>
            <person name="Mathew T."/>
            <person name="Ngo R."/>
            <person name="Nguyen L."/>
            <person name="Nguyen N."/>
            <person name="Okwuonu G."/>
            <person name="Ongeri F."/>
            <person name="Pham C."/>
            <person name="Simmons D."/>
            <person name="Wilczek-Boney K."/>
            <person name="Hale W."/>
            <person name="Jakkamsetti A."/>
            <person name="Pham P."/>
            <person name="Ruth R."/>
            <person name="San Lucas F."/>
            <person name="Warren J."/>
            <person name="Zhang J."/>
            <person name="Zhao Z."/>
            <person name="Zhou C."/>
            <person name="Zhu D."/>
            <person name="Lee S."/>
            <person name="Bess C."/>
            <person name="Blankenburg K."/>
            <person name="Forbes L."/>
            <person name="Fu Q."/>
            <person name="Gubbala S."/>
            <person name="Hirani K."/>
            <person name="Jayaseelan J.C."/>
            <person name="Lara F."/>
            <person name="Munidasa M."/>
            <person name="Palculict T."/>
            <person name="Patil S."/>
            <person name="Pu L.-L."/>
            <person name="Saada N."/>
            <person name="Tang L."/>
            <person name="Weissenberger G."/>
            <person name="Zhu Y."/>
            <person name="Hemphill L."/>
            <person name="Shang Y."/>
            <person name="Youmans B."/>
            <person name="Ayvaz T."/>
            <person name="Ross M."/>
            <person name="Santibanez J."/>
            <person name="Aqrawi P."/>
            <person name="Gross S."/>
            <person name="Joshi V."/>
            <person name="Fowler G."/>
            <person name="Nazareth L."/>
            <person name="Reid J."/>
            <person name="Worley K."/>
            <person name="Petrosino J."/>
            <person name="Highlander S."/>
            <person name="Gibbs R."/>
        </authorList>
    </citation>
    <scope>NUCLEOTIDE SEQUENCE [LARGE SCALE GENOMIC DNA]</scope>
    <source>
        <strain evidence="2 3">DSM 2778</strain>
    </source>
</reference>
<feature type="region of interest" description="Disordered" evidence="1">
    <location>
        <begin position="684"/>
        <end position="709"/>
    </location>
</feature>
<dbReference type="AlphaFoldDB" id="F5RLY9"/>
<proteinExistence type="predicted"/>
<dbReference type="Gene3D" id="3.90.640.10">
    <property type="entry name" value="Actin, Chain A, domain 4"/>
    <property type="match status" value="1"/>
</dbReference>
<dbReference type="OrthoDB" id="8476780at2"/>
<keyword evidence="3" id="KW-1185">Reference proteome</keyword>
<evidence type="ECO:0000313" key="3">
    <source>
        <dbReference type="Proteomes" id="UP000004067"/>
    </source>
</evidence>
<name>F5RLY9_9FIRM</name>
<dbReference type="EMBL" id="AFHQ01000033">
    <property type="protein sequence ID" value="EGK59680.1"/>
    <property type="molecule type" value="Genomic_DNA"/>
</dbReference>
<dbReference type="STRING" id="888060.HMPREF9081_1275"/>
<dbReference type="SUPFAM" id="SSF53067">
    <property type="entry name" value="Actin-like ATPase domain"/>
    <property type="match status" value="1"/>
</dbReference>
<comment type="caution">
    <text evidence="2">The sequence shown here is derived from an EMBL/GenBank/DDBJ whole genome shotgun (WGS) entry which is preliminary data.</text>
</comment>
<gene>
    <name evidence="2" type="ORF">HMPREF9081_1275</name>
</gene>
<evidence type="ECO:0000313" key="2">
    <source>
        <dbReference type="EMBL" id="EGK59680.1"/>
    </source>
</evidence>
<accession>F5RLY9</accession>
<dbReference type="Proteomes" id="UP000004067">
    <property type="component" value="Unassembled WGS sequence"/>
</dbReference>
<evidence type="ECO:0000256" key="1">
    <source>
        <dbReference type="SAM" id="MobiDB-lite"/>
    </source>
</evidence>
<organism evidence="2 3">
    <name type="scientific">Centipeda periodontii DSM 2778</name>
    <dbReference type="NCBI Taxonomy" id="888060"/>
    <lineage>
        <taxon>Bacteria</taxon>
        <taxon>Bacillati</taxon>
        <taxon>Bacillota</taxon>
        <taxon>Negativicutes</taxon>
        <taxon>Selenomonadales</taxon>
        <taxon>Selenomonadaceae</taxon>
        <taxon>Centipeda</taxon>
    </lineage>
</organism>
<dbReference type="Gene3D" id="3.30.420.40">
    <property type="match status" value="2"/>
</dbReference>
<feature type="compositionally biased region" description="Basic and acidic residues" evidence="1">
    <location>
        <begin position="688"/>
        <end position="703"/>
    </location>
</feature>
<dbReference type="RefSeq" id="WP_006306210.1">
    <property type="nucleotide sequence ID" value="NZ_GL892076.1"/>
</dbReference>
<dbReference type="InterPro" id="IPR043129">
    <property type="entry name" value="ATPase_NBD"/>
</dbReference>
<sequence length="891" mass="102600">MARKEMQAAVRPVLMRSLHLKKDAFRQFFYESSFCFGQQIGRDIAALKDETASIVNKKYMFSLATEKSGAQSFLKWIADEFNAEDVSHEQEERLRRFVAEYPKIRSYIRIEEDQLLFDHERFAEDVVAGRFKETIFGMTFDIQGVIETAINTGSVALDFSIEPFKKQLLYADHVRANIQPYAERLLTDMSLGHWDLYEELTEEGREDSVCLRLPSTDFLVARPPQLDVIMNGTCAIDFGTRSTVVVCRDREARLLRIGKGDYENEPTIQDYENPTAIELIDIEKFKQLYRAREGRPYTEWAQVTASHQAADAIFERQSTEGIAVYYSVFSELKRWTRDTANSPILKDRRGYIQEVKPYAETQPLDAGGFDPIEIYAYYLGLYINNMHRNIYLDYILSFPVGYEKNLREHIRMSFERGLRKTLPKALLDDPEMMRRFRVYDGANEPAAYAISALEAYGLEPKRVGEEVAYGVFDFGGGTTDFDFGVEYVPENGRRKFVIEQFGFGSDMYLGGENILELLAYDVFKDNLAEMRLHKITFALPPESETFAGAEALVRETRDAASHLNNKILAERLRPFWERREGYEEFAAGDSFDTKITLFSSEKTGNAGNRAEIRLHIDVRKLERTLEDRIRRGVENFFQAMAAAFKGRNVRQVHIFLAGNSCKAPMVRKLFDEYIARQINTMHQMTPERPTDKPDVAGGKKPENPTKGLTMQQRKDAPFVLYLPLGMENEEKERKILHDGFDRLRTGKTGVAFGLLRCRKGGKDVKIINKNVDEHDELLFPYFLGSLNERGCFKVDIDAHVDYGVWTYFTYADEDEFELYYTQEPRALKGHMKAAEVRMVRCMIDADDVNDDDEVGVYIRKRSPNTIEYTVASEKSLEEKSCKGTIYTVRLG</sequence>